<dbReference type="InterPro" id="IPR008928">
    <property type="entry name" value="6-hairpin_glycosidase_sf"/>
</dbReference>
<feature type="signal peptide" evidence="1">
    <location>
        <begin position="1"/>
        <end position="29"/>
    </location>
</feature>
<keyword evidence="3" id="KW-1185">Reference proteome</keyword>
<evidence type="ECO:0000313" key="2">
    <source>
        <dbReference type="EMBL" id="MBD0777382.1"/>
    </source>
</evidence>
<gene>
    <name evidence="2" type="ORF">HPE56_06225</name>
</gene>
<evidence type="ECO:0000313" key="3">
    <source>
        <dbReference type="Proteomes" id="UP001166021"/>
    </source>
</evidence>
<proteinExistence type="predicted"/>
<evidence type="ECO:0000256" key="1">
    <source>
        <dbReference type="SAM" id="SignalP"/>
    </source>
</evidence>
<protein>
    <recommendedName>
        <fullName evidence="4">Glycosyl Hydrolase Family 88</fullName>
    </recommendedName>
</protein>
<feature type="chain" id="PRO_5047209643" description="Glycosyl Hydrolase Family 88" evidence="1">
    <location>
        <begin position="30"/>
        <end position="422"/>
    </location>
</feature>
<keyword evidence="1" id="KW-0732">Signal</keyword>
<evidence type="ECO:0008006" key="4">
    <source>
        <dbReference type="Google" id="ProtNLM"/>
    </source>
</evidence>
<dbReference type="RefSeq" id="WP_188242916.1">
    <property type="nucleotide sequence ID" value="NZ_JABTCF010000003.1"/>
</dbReference>
<reference evidence="2" key="1">
    <citation type="submission" date="2020-05" db="EMBL/GenBank/DDBJ databases">
        <title>The draft genome sequence of Maribacter sp. ANRC-HE7.</title>
        <authorList>
            <person name="Mu L."/>
        </authorList>
    </citation>
    <scope>NUCLEOTIDE SEQUENCE</scope>
    <source>
        <strain evidence="2">ANRC-HE7</strain>
    </source>
</reference>
<dbReference type="SUPFAM" id="SSF48208">
    <property type="entry name" value="Six-hairpin glycosidases"/>
    <property type="match status" value="2"/>
</dbReference>
<name>A0ABR7UYQ8_9FLAO</name>
<accession>A0ABR7UYQ8</accession>
<sequence>MKSNTTTYKIMYPLFLLCLCVGISQETYAQEDIEVKNSILQAIEESATYISTTILDEEGKSQCDYNLTEGKWYPYEVPWHTGQAIYALLHAYHATGNQHYLDRAITAGNYWTSLEIKDKGKLQGMVKGLHGDFIGDSSIIFATISDGTPGIYELSRVTDNPHYAEVATSAASWMLANMYNEKEGVCYDVVNNKGEVQKESSPFWEAKDKEKQDLFDVSRPNTEGWLFLDAYHYSHDEKFKKAYINLCNSLLEKQGPEGLWMHFMPNFMDAGSFHPRFNLWYAESLIKAFELTGDRKYLEGAAKTARAYAKVQTKNGTIYYKNFIDGKEPDKGSICGSSVAFSGIVWMELAKYGYTEFEGHIELSLNWLLKNRFSINHPDPNLRGAIVNTRTRSKKGKNWMVNRDIGTSFGLRFFADYLDYKY</sequence>
<dbReference type="EMBL" id="JABTCF010000003">
    <property type="protein sequence ID" value="MBD0777382.1"/>
    <property type="molecule type" value="Genomic_DNA"/>
</dbReference>
<organism evidence="2 3">
    <name type="scientific">Maribacter aquimaris</name>
    <dbReference type="NCBI Taxonomy" id="2737171"/>
    <lineage>
        <taxon>Bacteria</taxon>
        <taxon>Pseudomonadati</taxon>
        <taxon>Bacteroidota</taxon>
        <taxon>Flavobacteriia</taxon>
        <taxon>Flavobacteriales</taxon>
        <taxon>Flavobacteriaceae</taxon>
        <taxon>Maribacter</taxon>
    </lineage>
</organism>
<dbReference type="Gene3D" id="1.50.10.20">
    <property type="match status" value="2"/>
</dbReference>
<dbReference type="Proteomes" id="UP001166021">
    <property type="component" value="Unassembled WGS sequence"/>
</dbReference>
<comment type="caution">
    <text evidence="2">The sequence shown here is derived from an EMBL/GenBank/DDBJ whole genome shotgun (WGS) entry which is preliminary data.</text>
</comment>